<feature type="signal peptide" evidence="1">
    <location>
        <begin position="1"/>
        <end position="29"/>
    </location>
</feature>
<accession>A0A1C7MSE2</accession>
<protein>
    <submittedName>
        <fullName evidence="2">Uncharacterized protein</fullName>
    </submittedName>
</protein>
<comment type="caution">
    <text evidence="2">The sequence shown here is derived from an EMBL/GenBank/DDBJ whole genome shotgun (WGS) entry which is preliminary data.</text>
</comment>
<gene>
    <name evidence="2" type="ORF">A0H81_01499</name>
</gene>
<evidence type="ECO:0000313" key="2">
    <source>
        <dbReference type="EMBL" id="OBZ79792.1"/>
    </source>
</evidence>
<name>A0A1C7MSE2_GRIFR</name>
<proteinExistence type="predicted"/>
<dbReference type="AlphaFoldDB" id="A0A1C7MSE2"/>
<dbReference type="EMBL" id="LUGG01000001">
    <property type="protein sequence ID" value="OBZ79792.1"/>
    <property type="molecule type" value="Genomic_DNA"/>
</dbReference>
<feature type="chain" id="PRO_5008889297" evidence="1">
    <location>
        <begin position="30"/>
        <end position="95"/>
    </location>
</feature>
<keyword evidence="3" id="KW-1185">Reference proteome</keyword>
<keyword evidence="1" id="KW-0732">Signal</keyword>
<dbReference type="Proteomes" id="UP000092993">
    <property type="component" value="Unassembled WGS sequence"/>
</dbReference>
<sequence length="95" mass="10890">MLWLNCFQKALLMFRPLIPLHLLFPLIHSINLPHDGDLTNLRTSTNAGESTSLKQYNSSDKIRSFRKDPLQIDVGMMILTMTTKAICYIGQDLRL</sequence>
<reference evidence="2 3" key="1">
    <citation type="submission" date="2016-03" db="EMBL/GenBank/DDBJ databases">
        <title>Whole genome sequencing of Grifola frondosa 9006-11.</title>
        <authorList>
            <person name="Min B."/>
            <person name="Park H."/>
            <person name="Kim J.-G."/>
            <person name="Cho H."/>
            <person name="Oh Y.-L."/>
            <person name="Kong W.-S."/>
            <person name="Choi I.-G."/>
        </authorList>
    </citation>
    <scope>NUCLEOTIDE SEQUENCE [LARGE SCALE GENOMIC DNA]</scope>
    <source>
        <strain evidence="2 3">9006-11</strain>
    </source>
</reference>
<evidence type="ECO:0000256" key="1">
    <source>
        <dbReference type="SAM" id="SignalP"/>
    </source>
</evidence>
<organism evidence="2 3">
    <name type="scientific">Grifola frondosa</name>
    <name type="common">Maitake</name>
    <name type="synonym">Polyporus frondosus</name>
    <dbReference type="NCBI Taxonomy" id="5627"/>
    <lineage>
        <taxon>Eukaryota</taxon>
        <taxon>Fungi</taxon>
        <taxon>Dikarya</taxon>
        <taxon>Basidiomycota</taxon>
        <taxon>Agaricomycotina</taxon>
        <taxon>Agaricomycetes</taxon>
        <taxon>Polyporales</taxon>
        <taxon>Grifolaceae</taxon>
        <taxon>Grifola</taxon>
    </lineage>
</organism>
<evidence type="ECO:0000313" key="3">
    <source>
        <dbReference type="Proteomes" id="UP000092993"/>
    </source>
</evidence>